<gene>
    <name evidence="2" type="ORF">OCV57_00460</name>
</gene>
<dbReference type="InterPro" id="IPR002114">
    <property type="entry name" value="PTS_HPr_Ser_P_site"/>
</dbReference>
<keyword evidence="3" id="KW-1185">Reference proteome</keyword>
<evidence type="ECO:0000313" key="3">
    <source>
        <dbReference type="Proteomes" id="UP001208131"/>
    </source>
</evidence>
<dbReference type="Proteomes" id="UP001208131">
    <property type="component" value="Unassembled WGS sequence"/>
</dbReference>
<evidence type="ECO:0000313" key="2">
    <source>
        <dbReference type="EMBL" id="MCU6704400.1"/>
    </source>
</evidence>
<dbReference type="InterPro" id="IPR000032">
    <property type="entry name" value="HPr-like"/>
</dbReference>
<dbReference type="SUPFAM" id="SSF55594">
    <property type="entry name" value="HPr-like"/>
    <property type="match status" value="1"/>
</dbReference>
<name>A0AAE3LGI0_9FIRM</name>
<dbReference type="InterPro" id="IPR035895">
    <property type="entry name" value="HPr-like_sf"/>
</dbReference>
<dbReference type="AlphaFoldDB" id="A0AAE3LGI0"/>
<accession>A0AAE3LGI0</accession>
<proteinExistence type="predicted"/>
<dbReference type="EMBL" id="JAOQJZ010000001">
    <property type="protein sequence ID" value="MCU6704400.1"/>
    <property type="molecule type" value="Genomic_DNA"/>
</dbReference>
<sequence>MFFAEQEITLGIVPNARNIHRFVYFAQVRPSVINLTTDRTVNGKSIIGLCSLGLKNGDKVTIETHSKVSQEQADEDLKLVVKWLCGEE</sequence>
<dbReference type="Gene3D" id="3.30.1340.10">
    <property type="entry name" value="HPr-like"/>
    <property type="match status" value="1"/>
</dbReference>
<dbReference type="Pfam" id="PF00381">
    <property type="entry name" value="PTS-HPr"/>
    <property type="match status" value="1"/>
</dbReference>
<dbReference type="RefSeq" id="WP_267300158.1">
    <property type="nucleotide sequence ID" value="NZ_JAOQJZ010000001.1"/>
</dbReference>
<dbReference type="PROSITE" id="PS00589">
    <property type="entry name" value="PTS_HPR_SER"/>
    <property type="match status" value="1"/>
</dbReference>
<reference evidence="2 3" key="1">
    <citation type="journal article" date="2021" name="ISME Commun">
        <title>Automated analysis of genomic sequences facilitates high-throughput and comprehensive description of bacteria.</title>
        <authorList>
            <person name="Hitch T.C.A."/>
        </authorList>
    </citation>
    <scope>NUCLEOTIDE SEQUENCE [LARGE SCALE GENOMIC DNA]</scope>
    <source>
        <strain evidence="2 3">Sanger_31</strain>
    </source>
</reference>
<comment type="caution">
    <text evidence="2">The sequence shown here is derived from an EMBL/GenBank/DDBJ whole genome shotgun (WGS) entry which is preliminary data.</text>
</comment>
<dbReference type="PROSITE" id="PS51350">
    <property type="entry name" value="PTS_HPR_DOM"/>
    <property type="match status" value="1"/>
</dbReference>
<feature type="domain" description="HPr" evidence="1">
    <location>
        <begin position="1"/>
        <end position="88"/>
    </location>
</feature>
<organism evidence="2 3">
    <name type="scientific">Hominimerdicola aceti</name>
    <dbReference type="NCBI Taxonomy" id="2981726"/>
    <lineage>
        <taxon>Bacteria</taxon>
        <taxon>Bacillati</taxon>
        <taxon>Bacillota</taxon>
        <taxon>Clostridia</taxon>
        <taxon>Eubacteriales</taxon>
        <taxon>Oscillospiraceae</taxon>
        <taxon>Hominimerdicola</taxon>
    </lineage>
</organism>
<protein>
    <submittedName>
        <fullName evidence="2">HPr family phosphocarrier protein</fullName>
    </submittedName>
</protein>
<evidence type="ECO:0000259" key="1">
    <source>
        <dbReference type="PROSITE" id="PS51350"/>
    </source>
</evidence>